<dbReference type="CDD" id="cd16472">
    <property type="entry name" value="RING-H2_RNF38-like"/>
    <property type="match status" value="1"/>
</dbReference>
<evidence type="ECO:0000256" key="2">
    <source>
        <dbReference type="ARBA" id="ARBA00022771"/>
    </source>
</evidence>
<dbReference type="Proteomes" id="UP000091820">
    <property type="component" value="Unassembled WGS sequence"/>
</dbReference>
<dbReference type="EnsemblMetazoa" id="GBRI008249-RA">
    <property type="protein sequence ID" value="GBRI008249-PA"/>
    <property type="gene ID" value="GBRI008249"/>
</dbReference>
<feature type="region of interest" description="Disordered" evidence="5">
    <location>
        <begin position="518"/>
        <end position="596"/>
    </location>
</feature>
<feature type="compositionally biased region" description="Polar residues" evidence="5">
    <location>
        <begin position="1234"/>
        <end position="1250"/>
    </location>
</feature>
<evidence type="ECO:0000313" key="8">
    <source>
        <dbReference type="Proteomes" id="UP000091820"/>
    </source>
</evidence>
<feature type="compositionally biased region" description="Low complexity" evidence="5">
    <location>
        <begin position="378"/>
        <end position="440"/>
    </location>
</feature>
<feature type="region of interest" description="Disordered" evidence="5">
    <location>
        <begin position="826"/>
        <end position="851"/>
    </location>
</feature>
<feature type="region of interest" description="Disordered" evidence="5">
    <location>
        <begin position="664"/>
        <end position="796"/>
    </location>
</feature>
<feature type="compositionally biased region" description="Low complexity" evidence="5">
    <location>
        <begin position="467"/>
        <end position="488"/>
    </location>
</feature>
<feature type="compositionally biased region" description="Low complexity" evidence="5">
    <location>
        <begin position="582"/>
        <end position="596"/>
    </location>
</feature>
<protein>
    <recommendedName>
        <fullName evidence="6">RING-type domain-containing protein</fullName>
    </recommendedName>
</protein>
<evidence type="ECO:0000256" key="4">
    <source>
        <dbReference type="PROSITE-ProRule" id="PRU00175"/>
    </source>
</evidence>
<feature type="region of interest" description="Disordered" evidence="5">
    <location>
        <begin position="375"/>
        <end position="440"/>
    </location>
</feature>
<evidence type="ECO:0000259" key="6">
    <source>
        <dbReference type="PROSITE" id="PS50089"/>
    </source>
</evidence>
<dbReference type="InterPro" id="IPR001841">
    <property type="entry name" value="Znf_RING"/>
</dbReference>
<evidence type="ECO:0000256" key="1">
    <source>
        <dbReference type="ARBA" id="ARBA00022723"/>
    </source>
</evidence>
<feature type="compositionally biased region" description="Polar residues" evidence="5">
    <location>
        <begin position="489"/>
        <end position="498"/>
    </location>
</feature>
<feature type="compositionally biased region" description="Low complexity" evidence="5">
    <location>
        <begin position="1251"/>
        <end position="1283"/>
    </location>
</feature>
<dbReference type="Pfam" id="PF13639">
    <property type="entry name" value="zf-RING_2"/>
    <property type="match status" value="1"/>
</dbReference>
<dbReference type="STRING" id="37001.A0A1A9W6R8"/>
<dbReference type="GO" id="GO:0008270">
    <property type="term" value="F:zinc ion binding"/>
    <property type="evidence" value="ECO:0007669"/>
    <property type="project" value="UniProtKB-KW"/>
</dbReference>
<accession>A0A1A9W6R8</accession>
<feature type="domain" description="RING-type" evidence="6">
    <location>
        <begin position="1181"/>
        <end position="1222"/>
    </location>
</feature>
<feature type="compositionally biased region" description="Basic residues" evidence="5">
    <location>
        <begin position="235"/>
        <end position="247"/>
    </location>
</feature>
<feature type="compositionally biased region" description="Low complexity" evidence="5">
    <location>
        <begin position="768"/>
        <end position="786"/>
    </location>
</feature>
<dbReference type="VEuPathDB" id="VectorBase:GBRI008249"/>
<proteinExistence type="predicted"/>
<evidence type="ECO:0000256" key="5">
    <source>
        <dbReference type="SAM" id="MobiDB-lite"/>
    </source>
</evidence>
<dbReference type="PANTHER" id="PTHR46171">
    <property type="entry name" value="GH10160P"/>
    <property type="match status" value="1"/>
</dbReference>
<reference evidence="8" key="1">
    <citation type="submission" date="2014-03" db="EMBL/GenBank/DDBJ databases">
        <authorList>
            <person name="Aksoy S."/>
            <person name="Warren W."/>
            <person name="Wilson R.K."/>
        </authorList>
    </citation>
    <scope>NUCLEOTIDE SEQUENCE [LARGE SCALE GENOMIC DNA]</scope>
    <source>
        <strain evidence="8">IAEA</strain>
    </source>
</reference>
<organism evidence="7 8">
    <name type="scientific">Glossina brevipalpis</name>
    <dbReference type="NCBI Taxonomy" id="37001"/>
    <lineage>
        <taxon>Eukaryota</taxon>
        <taxon>Metazoa</taxon>
        <taxon>Ecdysozoa</taxon>
        <taxon>Arthropoda</taxon>
        <taxon>Hexapoda</taxon>
        <taxon>Insecta</taxon>
        <taxon>Pterygota</taxon>
        <taxon>Neoptera</taxon>
        <taxon>Endopterygota</taxon>
        <taxon>Diptera</taxon>
        <taxon>Brachycera</taxon>
        <taxon>Muscomorpha</taxon>
        <taxon>Hippoboscoidea</taxon>
        <taxon>Glossinidae</taxon>
        <taxon>Glossina</taxon>
    </lineage>
</organism>
<dbReference type="Gene3D" id="3.30.40.10">
    <property type="entry name" value="Zinc/RING finger domain, C3HC4 (zinc finger)"/>
    <property type="match status" value="1"/>
</dbReference>
<keyword evidence="3" id="KW-0862">Zinc</keyword>
<evidence type="ECO:0000313" key="7">
    <source>
        <dbReference type="EnsemblMetazoa" id="GBRI008249-PA"/>
    </source>
</evidence>
<feature type="compositionally biased region" description="Low complexity" evidence="5">
    <location>
        <begin position="41"/>
        <end position="69"/>
    </location>
</feature>
<feature type="region of interest" description="Disordered" evidence="5">
    <location>
        <begin position="1232"/>
        <end position="1283"/>
    </location>
</feature>
<dbReference type="PROSITE" id="PS50089">
    <property type="entry name" value="ZF_RING_2"/>
    <property type="match status" value="1"/>
</dbReference>
<feature type="region of interest" description="Disordered" evidence="5">
    <location>
        <begin position="30"/>
        <end position="71"/>
    </location>
</feature>
<keyword evidence="1" id="KW-0479">Metal-binding</keyword>
<dbReference type="PANTHER" id="PTHR46171:SF3">
    <property type="entry name" value="GH10160P"/>
    <property type="match status" value="1"/>
</dbReference>
<dbReference type="InterPro" id="IPR013083">
    <property type="entry name" value="Znf_RING/FYVE/PHD"/>
</dbReference>
<dbReference type="SUPFAM" id="SSF57850">
    <property type="entry name" value="RING/U-box"/>
    <property type="match status" value="1"/>
</dbReference>
<feature type="compositionally biased region" description="Low complexity" evidence="5">
    <location>
        <begin position="248"/>
        <end position="257"/>
    </location>
</feature>
<feature type="compositionally biased region" description="Basic residues" evidence="5">
    <location>
        <begin position="30"/>
        <end position="40"/>
    </location>
</feature>
<keyword evidence="8" id="KW-1185">Reference proteome</keyword>
<dbReference type="GO" id="GO:0061630">
    <property type="term" value="F:ubiquitin protein ligase activity"/>
    <property type="evidence" value="ECO:0007669"/>
    <property type="project" value="TreeGrafter"/>
</dbReference>
<evidence type="ECO:0000256" key="3">
    <source>
        <dbReference type="ARBA" id="ARBA00022833"/>
    </source>
</evidence>
<reference evidence="7" key="2">
    <citation type="submission" date="2020-05" db="UniProtKB">
        <authorList>
            <consortium name="EnsemblMetazoa"/>
        </authorList>
    </citation>
    <scope>IDENTIFICATION</scope>
    <source>
        <strain evidence="7">IAEA</strain>
    </source>
</reference>
<dbReference type="GO" id="GO:0016567">
    <property type="term" value="P:protein ubiquitination"/>
    <property type="evidence" value="ECO:0007669"/>
    <property type="project" value="TreeGrafter"/>
</dbReference>
<dbReference type="FunFam" id="3.30.40.10:FF:000024">
    <property type="entry name" value="RING finger protein 44 isoform X1"/>
    <property type="match status" value="1"/>
</dbReference>
<keyword evidence="2 4" id="KW-0863">Zinc-finger</keyword>
<feature type="compositionally biased region" description="Low complexity" evidence="5">
    <location>
        <begin position="264"/>
        <end position="298"/>
    </location>
</feature>
<feature type="region of interest" description="Disordered" evidence="5">
    <location>
        <begin position="467"/>
        <end position="504"/>
    </location>
</feature>
<name>A0A1A9W6R8_9MUSC</name>
<dbReference type="SMART" id="SM00184">
    <property type="entry name" value="RING"/>
    <property type="match status" value="1"/>
</dbReference>
<sequence>MQRCTNNKENHFSPHYNHNYHHQHRHYYHLHHHHNHHQSHQYRNFSNINSNNNNKNQSNTNNNSSSQQQRHIVQKYQHPLPQPREQLQLSNTDTIIVTSTTNASISLSIPTNLTNAHYPSLTSPKDPENSPLTCINMCDLNKPLSSKDCFQHFNSLRMPVLLSSRSVCCSVSIENSISISASSPLSPIVNSSHSNIASSHYPSSSLCSQYSHSNAISSCSSHYMRHFHNQSNRTHYYHNHNHNHHNHQNQPQLQQQQQHHHYHNQSINHQSLPLTNSTTTTTTTTSNPLQPPSNTNSNCSDVVNVNSCNEIIPQHASQQQQHHQCNYQQQQTSNQRSQQYQIQQQQQFLMSSCLTTTTTTPTTPSMATATNRLIPQLSNNNNNNNKNSSSICSNVPASPNSLSSSSHLRLSTLNTQTTSSLSAPVPASSSLSSPHQNSSSMVNFGTQLINVAPCLLNYNNNNNMTDNNCNNKINVNNHSNNQQQQQQQAYHSQRSQGFHSGRGYGINEYNNNSNNYRRGHAGNSHNLLTHRNNNNNNNNNSGDFLHNYYNNNNNNQHQSYADVVQNGSSNSRHNNISHHNRIANTNNNSNSSNALSSGFYERNNSISNINNNINNNGNSSLHLEGHGVNLGFNRNTYYGNQSNQYSSSGALSTPVSTMTGATSLLLDAPSGTGLPTPMGSLSGPNNALKSDSPSRKRRRISSRMPSQSPPSVWEQRRSPRITLQQGSPPIRRPRLRDSSMMGIVGGGNGVVGNSSQSPAHHNYVHYAQPHQQQQSHSQNYLQQQQLPPHPHQYRSPWDQMQQVGTTATATGNAVGTTVGALLQQTTPSAPQASHHHNQTQNSAALSPSQPPPLMLDINQVPISLNLRRGEPIWASICNYPAQPPPQPRLAPCHLHSVYTRPFATQPPCNTHTTQFTPNTGGFAAAGTPLQIAQTAPQQIAVAAAAAAQQHQSQQAAALVAATVAAAANYQHQRTDAAAAAAVAGLSLDPHQGTTAATSAAHAQLQPTPITINSMTTTAASAHHLHSAAAAAAEAAAAAAALSGPHQIIISAEVSFQRRTFPPHPRRITRFWPASHPHNSTRHVLSPPTLGPHQPAPLQIQATGVISPGFLLNFLAMFPLSSYNQHELNSTDTNETENYEALLSLAERLGEAKPRGLARNEIDMLPSYKFNPETHTGDQTSCVVCMCDFELRQILRVLPCTHEFHAKCVDKWLKSNRTCPICRGNASDYFDNPDHQQQTTVQQANASTGGINANNPTSGNNSNSNSNAPAQQNQNTAATPTQAH</sequence>
<feature type="region of interest" description="Disordered" evidence="5">
    <location>
        <begin position="234"/>
        <end position="298"/>
    </location>
</feature>